<comment type="caution">
    <text evidence="2">The sequence shown here is derived from an EMBL/GenBank/DDBJ whole genome shotgun (WGS) entry which is preliminary data.</text>
</comment>
<dbReference type="EMBL" id="BART01037207">
    <property type="protein sequence ID" value="GAH06029.1"/>
    <property type="molecule type" value="Genomic_DNA"/>
</dbReference>
<name>X1DM16_9ZZZZ</name>
<evidence type="ECO:0000313" key="2">
    <source>
        <dbReference type="EMBL" id="GAH06029.1"/>
    </source>
</evidence>
<dbReference type="AlphaFoldDB" id="X1DM16"/>
<evidence type="ECO:0000256" key="1">
    <source>
        <dbReference type="SAM" id="MobiDB-lite"/>
    </source>
</evidence>
<gene>
    <name evidence="2" type="ORF">S01H4_62367</name>
</gene>
<proteinExistence type="predicted"/>
<protein>
    <submittedName>
        <fullName evidence="2">Uncharacterized protein</fullName>
    </submittedName>
</protein>
<reference evidence="2" key="1">
    <citation type="journal article" date="2014" name="Front. Microbiol.">
        <title>High frequency of phylogenetically diverse reductive dehalogenase-homologous genes in deep subseafloor sedimentary metagenomes.</title>
        <authorList>
            <person name="Kawai M."/>
            <person name="Futagami T."/>
            <person name="Toyoda A."/>
            <person name="Takaki Y."/>
            <person name="Nishi S."/>
            <person name="Hori S."/>
            <person name="Arai W."/>
            <person name="Tsubouchi T."/>
            <person name="Morono Y."/>
            <person name="Uchiyama I."/>
            <person name="Ito T."/>
            <person name="Fujiyama A."/>
            <person name="Inagaki F."/>
            <person name="Takami H."/>
        </authorList>
    </citation>
    <scope>NUCLEOTIDE SEQUENCE</scope>
    <source>
        <strain evidence="2">Expedition CK06-06</strain>
    </source>
</reference>
<feature type="region of interest" description="Disordered" evidence="1">
    <location>
        <begin position="1"/>
        <end position="21"/>
    </location>
</feature>
<accession>X1DM16</accession>
<organism evidence="2">
    <name type="scientific">marine sediment metagenome</name>
    <dbReference type="NCBI Taxonomy" id="412755"/>
    <lineage>
        <taxon>unclassified sequences</taxon>
        <taxon>metagenomes</taxon>
        <taxon>ecological metagenomes</taxon>
    </lineage>
</organism>
<sequence length="78" mass="8249">VRSLLGSAGTEYDIKESEDGTDTSFTTDIEALYATKATDTPKTNRGIQGGFQEAGHTIIISDDPVPFTALSAVVEVEV</sequence>
<feature type="non-terminal residue" evidence="2">
    <location>
        <position position="1"/>
    </location>
</feature>